<name>A0A0S3SGE6_PHAAN</name>
<dbReference type="OrthoDB" id="414945at2759"/>
<keyword evidence="2" id="KW-1185">Reference proteome</keyword>
<reference evidence="1 2" key="1">
    <citation type="journal article" date="2015" name="Sci. Rep.">
        <title>The power of single molecule real-time sequencing technology in the de novo assembly of a eukaryotic genome.</title>
        <authorList>
            <person name="Sakai H."/>
            <person name="Naito K."/>
            <person name="Ogiso-Tanaka E."/>
            <person name="Takahashi Y."/>
            <person name="Iseki K."/>
            <person name="Muto C."/>
            <person name="Satou K."/>
            <person name="Teruya K."/>
            <person name="Shiroma A."/>
            <person name="Shimoji M."/>
            <person name="Hirano T."/>
            <person name="Itoh T."/>
            <person name="Kaga A."/>
            <person name="Tomooka N."/>
        </authorList>
    </citation>
    <scope>NUCLEOTIDE SEQUENCE [LARGE SCALE GENOMIC DNA]</scope>
    <source>
        <strain evidence="2">cv. Shumari</strain>
    </source>
</reference>
<accession>A0A0S3SGE6</accession>
<organism evidence="1 2">
    <name type="scientific">Vigna angularis var. angularis</name>
    <dbReference type="NCBI Taxonomy" id="157739"/>
    <lineage>
        <taxon>Eukaryota</taxon>
        <taxon>Viridiplantae</taxon>
        <taxon>Streptophyta</taxon>
        <taxon>Embryophyta</taxon>
        <taxon>Tracheophyta</taxon>
        <taxon>Spermatophyta</taxon>
        <taxon>Magnoliopsida</taxon>
        <taxon>eudicotyledons</taxon>
        <taxon>Gunneridae</taxon>
        <taxon>Pentapetalae</taxon>
        <taxon>rosids</taxon>
        <taxon>fabids</taxon>
        <taxon>Fabales</taxon>
        <taxon>Fabaceae</taxon>
        <taxon>Papilionoideae</taxon>
        <taxon>50 kb inversion clade</taxon>
        <taxon>NPAAA clade</taxon>
        <taxon>indigoferoid/millettioid clade</taxon>
        <taxon>Phaseoleae</taxon>
        <taxon>Vigna</taxon>
    </lineage>
</organism>
<evidence type="ECO:0000313" key="2">
    <source>
        <dbReference type="Proteomes" id="UP000291084"/>
    </source>
</evidence>
<dbReference type="AlphaFoldDB" id="A0A0S3SGE6"/>
<protein>
    <submittedName>
        <fullName evidence="1">Uncharacterized protein</fullName>
    </submittedName>
</protein>
<dbReference type="EMBL" id="AP015040">
    <property type="protein sequence ID" value="BAT91867.1"/>
    <property type="molecule type" value="Genomic_DNA"/>
</dbReference>
<evidence type="ECO:0000313" key="1">
    <source>
        <dbReference type="EMBL" id="BAT91867.1"/>
    </source>
</evidence>
<gene>
    <name evidence="1" type="primary">Vigan.07G050600</name>
    <name evidence="1" type="ORF">VIGAN_07050600</name>
</gene>
<sequence length="69" mass="7767">ANKTHKNCHVIREKIQSGLLRLLPIPSYAQLDDMFIKALHPKAFTHRVSKIGLFDVQSPTFPLEGGITK</sequence>
<feature type="non-terminal residue" evidence="1">
    <location>
        <position position="1"/>
    </location>
</feature>
<proteinExistence type="predicted"/>
<dbReference type="Proteomes" id="UP000291084">
    <property type="component" value="Chromosome 7"/>
</dbReference>